<dbReference type="PANTHER" id="PTHR31118:SF12">
    <property type="entry name" value="CYCLASE-LIKE PROTEIN 2"/>
    <property type="match status" value="1"/>
</dbReference>
<dbReference type="SUPFAM" id="SSF102198">
    <property type="entry name" value="Putative cyclase"/>
    <property type="match status" value="1"/>
</dbReference>
<keyword evidence="2" id="KW-1185">Reference proteome</keyword>
<dbReference type="GO" id="GO:0016787">
    <property type="term" value="F:hydrolase activity"/>
    <property type="evidence" value="ECO:0007669"/>
    <property type="project" value="UniProtKB-KW"/>
</dbReference>
<dbReference type="InterPro" id="IPR037175">
    <property type="entry name" value="KFase_sf"/>
</dbReference>
<comment type="caution">
    <text evidence="1">The sequence shown here is derived from an EMBL/GenBank/DDBJ whole genome shotgun (WGS) entry which is preliminary data.</text>
</comment>
<dbReference type="Pfam" id="PF04199">
    <property type="entry name" value="Cyclase"/>
    <property type="match status" value="1"/>
</dbReference>
<dbReference type="PANTHER" id="PTHR31118">
    <property type="entry name" value="CYCLASE-LIKE PROTEIN 2"/>
    <property type="match status" value="1"/>
</dbReference>
<gene>
    <name evidence="1" type="ORF">SMD31_12225</name>
</gene>
<dbReference type="EMBL" id="JAXCLX010000002">
    <property type="protein sequence ID" value="MDY0872700.1"/>
    <property type="molecule type" value="Genomic_DNA"/>
</dbReference>
<protein>
    <submittedName>
        <fullName evidence="1">Cyclase family protein</fullName>
        <ecNumber evidence="1">3.5.-.-</ecNumber>
    </submittedName>
</protein>
<dbReference type="InterPro" id="IPR007325">
    <property type="entry name" value="KFase/CYL"/>
</dbReference>
<keyword evidence="1" id="KW-0378">Hydrolase</keyword>
<reference evidence="1 2" key="1">
    <citation type="journal article" date="2013" name="Antonie Van Leeuwenhoek">
        <title>Dongia rigui sp. nov., isolated from freshwater of a large wetland in Korea.</title>
        <authorList>
            <person name="Baik K.S."/>
            <person name="Hwang Y.M."/>
            <person name="Choi J.S."/>
            <person name="Kwon J."/>
            <person name="Seong C.N."/>
        </authorList>
    </citation>
    <scope>NUCLEOTIDE SEQUENCE [LARGE SCALE GENOMIC DNA]</scope>
    <source>
        <strain evidence="1 2">04SU4-P</strain>
    </source>
</reference>
<dbReference type="RefSeq" id="WP_320501174.1">
    <property type="nucleotide sequence ID" value="NZ_JAXCLX010000002.1"/>
</dbReference>
<dbReference type="EC" id="3.5.-.-" evidence="1"/>
<name>A0ABU5DZJ8_9PROT</name>
<organism evidence="1 2">
    <name type="scientific">Dongia rigui</name>
    <dbReference type="NCBI Taxonomy" id="940149"/>
    <lineage>
        <taxon>Bacteria</taxon>
        <taxon>Pseudomonadati</taxon>
        <taxon>Pseudomonadota</taxon>
        <taxon>Alphaproteobacteria</taxon>
        <taxon>Rhodospirillales</taxon>
        <taxon>Dongiaceae</taxon>
        <taxon>Dongia</taxon>
    </lineage>
</organism>
<dbReference type="Gene3D" id="3.50.30.50">
    <property type="entry name" value="Putative cyclase"/>
    <property type="match status" value="1"/>
</dbReference>
<evidence type="ECO:0000313" key="2">
    <source>
        <dbReference type="Proteomes" id="UP001271769"/>
    </source>
</evidence>
<accession>A0ABU5DZJ8</accession>
<sequence>MDGNDLAHGLWPFFREHLAGATFTDLTHAFFPGQPKFADFPDEERHLLQDYALGHSCQVHHYAHVGQWGTHVDPPVHYIEGGRTLDAITPAEMVLPLVILDISERVARNPDAVPTLGDIDIWEARFGRIPSGAFVALRTDWSQRWPDKVLMSNHDAAGKSHCPGWSQEVLTCLIEQRNVTAIGHEQLDTDPGLSVSAGDDGLERYVLSKDRWQIEMLTNLDRVPPAGALIIATWPKPKGGSGFPARAIAIHR</sequence>
<evidence type="ECO:0000313" key="1">
    <source>
        <dbReference type="EMBL" id="MDY0872700.1"/>
    </source>
</evidence>
<dbReference type="Proteomes" id="UP001271769">
    <property type="component" value="Unassembled WGS sequence"/>
</dbReference>
<proteinExistence type="predicted"/>